<comment type="caution">
    <text evidence="3">The sequence shown here is derived from an EMBL/GenBank/DDBJ whole genome shotgun (WGS) entry which is preliminary data.</text>
</comment>
<name>A0ABS3WE83_9BACL</name>
<keyword evidence="4" id="KW-1185">Reference proteome</keyword>
<sequence>MIGSWRWNITLGLSGSLLTLLFSIGDNGPAITGLRCLYAFIVFFALAFPVRAALAVILKPRPAAAMRHAAAAEEQPKGQAIDYSTPEQGEELRELLHYQTDGNVTPESSQQSDFKPLSPPKLVSTQNKEPEELAKAIRHLTGG</sequence>
<reference evidence="3 4" key="1">
    <citation type="submission" date="2021-03" db="EMBL/GenBank/DDBJ databases">
        <title>Paenibacillus artemisicola MWE-103 whole genome sequence.</title>
        <authorList>
            <person name="Ham Y.J."/>
        </authorList>
    </citation>
    <scope>NUCLEOTIDE SEQUENCE [LARGE SCALE GENOMIC DNA]</scope>
    <source>
        <strain evidence="3 4">MWE-103</strain>
    </source>
</reference>
<feature type="region of interest" description="Disordered" evidence="1">
    <location>
        <begin position="100"/>
        <end position="132"/>
    </location>
</feature>
<gene>
    <name evidence="3" type="ORF">I8J29_20650</name>
</gene>
<evidence type="ECO:0000256" key="2">
    <source>
        <dbReference type="SAM" id="Phobius"/>
    </source>
</evidence>
<keyword evidence="2" id="KW-0812">Transmembrane</keyword>
<evidence type="ECO:0000313" key="4">
    <source>
        <dbReference type="Proteomes" id="UP000670947"/>
    </source>
</evidence>
<feature type="transmembrane region" description="Helical" evidence="2">
    <location>
        <begin position="37"/>
        <end position="58"/>
    </location>
</feature>
<organism evidence="3 4">
    <name type="scientific">Paenibacillus artemisiicola</name>
    <dbReference type="NCBI Taxonomy" id="1172618"/>
    <lineage>
        <taxon>Bacteria</taxon>
        <taxon>Bacillati</taxon>
        <taxon>Bacillota</taxon>
        <taxon>Bacilli</taxon>
        <taxon>Bacillales</taxon>
        <taxon>Paenibacillaceae</taxon>
        <taxon>Paenibacillus</taxon>
    </lineage>
</organism>
<dbReference type="Proteomes" id="UP000670947">
    <property type="component" value="Unassembled WGS sequence"/>
</dbReference>
<protein>
    <submittedName>
        <fullName evidence="3">Uncharacterized protein</fullName>
    </submittedName>
</protein>
<dbReference type="RefSeq" id="WP_208849382.1">
    <property type="nucleotide sequence ID" value="NZ_JAGGDJ010000020.1"/>
</dbReference>
<accession>A0ABS3WE83</accession>
<proteinExistence type="predicted"/>
<evidence type="ECO:0000313" key="3">
    <source>
        <dbReference type="EMBL" id="MBO7746631.1"/>
    </source>
</evidence>
<evidence type="ECO:0000256" key="1">
    <source>
        <dbReference type="SAM" id="MobiDB-lite"/>
    </source>
</evidence>
<keyword evidence="2" id="KW-0472">Membrane</keyword>
<keyword evidence="2" id="KW-1133">Transmembrane helix</keyword>
<feature type="compositionally biased region" description="Polar residues" evidence="1">
    <location>
        <begin position="100"/>
        <end position="113"/>
    </location>
</feature>
<dbReference type="EMBL" id="JAGGDJ010000020">
    <property type="protein sequence ID" value="MBO7746631.1"/>
    <property type="molecule type" value="Genomic_DNA"/>
</dbReference>